<organism evidence="2">
    <name type="scientific">Amphimedon queenslandica</name>
    <name type="common">Sponge</name>
    <dbReference type="NCBI Taxonomy" id="400682"/>
    <lineage>
        <taxon>Eukaryota</taxon>
        <taxon>Metazoa</taxon>
        <taxon>Porifera</taxon>
        <taxon>Demospongiae</taxon>
        <taxon>Heteroscleromorpha</taxon>
        <taxon>Haplosclerida</taxon>
        <taxon>Niphatidae</taxon>
        <taxon>Amphimedon</taxon>
    </lineage>
</organism>
<protein>
    <submittedName>
        <fullName evidence="2">Uncharacterized protein</fullName>
    </submittedName>
</protein>
<reference evidence="2" key="1">
    <citation type="submission" date="2017-05" db="UniProtKB">
        <authorList>
            <consortium name="EnsemblMetazoa"/>
        </authorList>
    </citation>
    <scope>IDENTIFICATION</scope>
</reference>
<keyword evidence="1" id="KW-0812">Transmembrane</keyword>
<dbReference type="EnsemblMetazoa" id="Aqu2.1.18883_001">
    <property type="protein sequence ID" value="Aqu2.1.18883_001"/>
    <property type="gene ID" value="Aqu2.1.18883"/>
</dbReference>
<name>A0A1X7TV19_AMPQE</name>
<accession>A0A1X7TV19</accession>
<feature type="transmembrane region" description="Helical" evidence="1">
    <location>
        <begin position="82"/>
        <end position="105"/>
    </location>
</feature>
<sequence length="109" mass="12013">MTYSAQAKDLDSDTLSVLRQRLVFELGKALQSIGVDASPCKGHSFYIGTATAAAQAELSCLIEYLRISCAVWLAFWSGNNLYHVHLVSLLGIMVNVPLSFVKFFYCTLC</sequence>
<evidence type="ECO:0000256" key="1">
    <source>
        <dbReference type="SAM" id="Phobius"/>
    </source>
</evidence>
<dbReference type="InParanoid" id="A0A1X7TV19"/>
<proteinExistence type="predicted"/>
<evidence type="ECO:0000313" key="2">
    <source>
        <dbReference type="EnsemblMetazoa" id="Aqu2.1.18883_001"/>
    </source>
</evidence>
<keyword evidence="1" id="KW-1133">Transmembrane helix</keyword>
<dbReference type="AlphaFoldDB" id="A0A1X7TV19"/>
<keyword evidence="1" id="KW-0472">Membrane</keyword>